<dbReference type="SMART" id="SM00342">
    <property type="entry name" value="HTH_ARAC"/>
    <property type="match status" value="1"/>
</dbReference>
<dbReference type="EMBL" id="JAEEGA010000009">
    <property type="protein sequence ID" value="MBP1042164.1"/>
    <property type="molecule type" value="Genomic_DNA"/>
</dbReference>
<dbReference type="Gene3D" id="1.10.10.60">
    <property type="entry name" value="Homeodomain-like"/>
    <property type="match status" value="2"/>
</dbReference>
<keyword evidence="2" id="KW-0238">DNA-binding</keyword>
<evidence type="ECO:0000313" key="6">
    <source>
        <dbReference type="Proteomes" id="UP000674938"/>
    </source>
</evidence>
<dbReference type="Pfam" id="PF02311">
    <property type="entry name" value="AraC_binding"/>
    <property type="match status" value="1"/>
</dbReference>
<dbReference type="GO" id="GO:0003700">
    <property type="term" value="F:DNA-binding transcription factor activity"/>
    <property type="evidence" value="ECO:0007669"/>
    <property type="project" value="InterPro"/>
</dbReference>
<dbReference type="SUPFAM" id="SSF46689">
    <property type="entry name" value="Homeodomain-like"/>
    <property type="match status" value="2"/>
</dbReference>
<dbReference type="PANTHER" id="PTHR43280:SF28">
    <property type="entry name" value="HTH-TYPE TRANSCRIPTIONAL ACTIVATOR RHAS"/>
    <property type="match status" value="1"/>
</dbReference>
<dbReference type="Gene3D" id="2.60.120.10">
    <property type="entry name" value="Jelly Rolls"/>
    <property type="match status" value="1"/>
</dbReference>
<dbReference type="PANTHER" id="PTHR43280">
    <property type="entry name" value="ARAC-FAMILY TRANSCRIPTIONAL REGULATOR"/>
    <property type="match status" value="1"/>
</dbReference>
<dbReference type="SUPFAM" id="SSF51215">
    <property type="entry name" value="Regulatory protein AraC"/>
    <property type="match status" value="1"/>
</dbReference>
<keyword evidence="6" id="KW-1185">Reference proteome</keyword>
<keyword evidence="1" id="KW-0805">Transcription regulation</keyword>
<dbReference type="InterPro" id="IPR018060">
    <property type="entry name" value="HTH_AraC"/>
</dbReference>
<dbReference type="PROSITE" id="PS01124">
    <property type="entry name" value="HTH_ARAC_FAMILY_2"/>
    <property type="match status" value="1"/>
</dbReference>
<sequence length="279" mass="32447">MNSSYRHEVIKPDELLEVKLFAFKADSYERIIAPHWHASVEILYCIEGQLVVHAEMNQYLLERGDMMLLNSNVVHSTNSPIKNHILVIQLPLKFMQKVTENHYNQQYVFELNSAKNPAGAELNNCLAKMIVEAQDETTEGRLATKIAVYQLMLSLLNHHKQPLDDQIRLKTVENQKKLVEIVNYIKGNYQTDLSLTAVASHFNYSRTYFSKFFKKNMGTNFSDYLSLIRIEHAQNLLIHSEWTILDIAISSGFNNVRTFFGAFEKYHQMSPSEFRKKRK</sequence>
<dbReference type="Proteomes" id="UP000674938">
    <property type="component" value="Unassembled WGS sequence"/>
</dbReference>
<dbReference type="PROSITE" id="PS00041">
    <property type="entry name" value="HTH_ARAC_FAMILY_1"/>
    <property type="match status" value="1"/>
</dbReference>
<reference evidence="5" key="1">
    <citation type="submission" date="2020-12" db="EMBL/GenBank/DDBJ databases">
        <title>Vagococcus allomyrinae sp. nov. and Enterococcus lavae sp. nov., isolated from the larvae of Allomyrina dichotoma.</title>
        <authorList>
            <person name="Lee S.D."/>
        </authorList>
    </citation>
    <scope>NUCLEOTIDE SEQUENCE</scope>
    <source>
        <strain evidence="5">BWB3-3</strain>
    </source>
</reference>
<evidence type="ECO:0000256" key="1">
    <source>
        <dbReference type="ARBA" id="ARBA00023015"/>
    </source>
</evidence>
<evidence type="ECO:0000313" key="5">
    <source>
        <dbReference type="EMBL" id="MBP1042164.1"/>
    </source>
</evidence>
<organism evidence="5 6">
    <name type="scientific">Vagococcus allomyrinae</name>
    <dbReference type="NCBI Taxonomy" id="2794353"/>
    <lineage>
        <taxon>Bacteria</taxon>
        <taxon>Bacillati</taxon>
        <taxon>Bacillota</taxon>
        <taxon>Bacilli</taxon>
        <taxon>Lactobacillales</taxon>
        <taxon>Enterococcaceae</taxon>
        <taxon>Vagococcus</taxon>
    </lineage>
</organism>
<gene>
    <name evidence="5" type="ORF">I6N95_14180</name>
</gene>
<dbReference type="CDD" id="cd02208">
    <property type="entry name" value="cupin_RmlC-like"/>
    <property type="match status" value="1"/>
</dbReference>
<dbReference type="InterPro" id="IPR003313">
    <property type="entry name" value="AraC-bd"/>
</dbReference>
<name>A0A940SVR7_9ENTE</name>
<proteinExistence type="predicted"/>
<dbReference type="AlphaFoldDB" id="A0A940SVR7"/>
<dbReference type="InterPro" id="IPR037923">
    <property type="entry name" value="HTH-like"/>
</dbReference>
<comment type="caution">
    <text evidence="5">The sequence shown here is derived from an EMBL/GenBank/DDBJ whole genome shotgun (WGS) entry which is preliminary data.</text>
</comment>
<dbReference type="InterPro" id="IPR009057">
    <property type="entry name" value="Homeodomain-like_sf"/>
</dbReference>
<protein>
    <submittedName>
        <fullName evidence="5">AraC family transcriptional regulator</fullName>
    </submittedName>
</protein>
<evidence type="ECO:0000259" key="4">
    <source>
        <dbReference type="PROSITE" id="PS01124"/>
    </source>
</evidence>
<dbReference type="RefSeq" id="WP_209529108.1">
    <property type="nucleotide sequence ID" value="NZ_JAEEGA010000009.1"/>
</dbReference>
<accession>A0A940SVR7</accession>
<keyword evidence="3" id="KW-0804">Transcription</keyword>
<evidence type="ECO:0000256" key="2">
    <source>
        <dbReference type="ARBA" id="ARBA00023125"/>
    </source>
</evidence>
<evidence type="ECO:0000256" key="3">
    <source>
        <dbReference type="ARBA" id="ARBA00023163"/>
    </source>
</evidence>
<dbReference type="InterPro" id="IPR018062">
    <property type="entry name" value="HTH_AraC-typ_CS"/>
</dbReference>
<dbReference type="InterPro" id="IPR014710">
    <property type="entry name" value="RmlC-like_jellyroll"/>
</dbReference>
<dbReference type="Pfam" id="PF12833">
    <property type="entry name" value="HTH_18"/>
    <property type="match status" value="1"/>
</dbReference>
<feature type="domain" description="HTH araC/xylS-type" evidence="4">
    <location>
        <begin position="179"/>
        <end position="277"/>
    </location>
</feature>
<dbReference type="GO" id="GO:0043565">
    <property type="term" value="F:sequence-specific DNA binding"/>
    <property type="evidence" value="ECO:0007669"/>
    <property type="project" value="InterPro"/>
</dbReference>